<evidence type="ECO:0000313" key="6">
    <source>
        <dbReference type="Proteomes" id="UP000030146"/>
    </source>
</evidence>
<reference evidence="5 6" key="1">
    <citation type="submission" date="2014-08" db="EMBL/GenBank/DDBJ databases">
        <title>Porphyromonas gulae strain:COT-052_OH3439 Genome sequencing.</title>
        <authorList>
            <person name="Wallis C."/>
            <person name="Deusch O."/>
            <person name="O'Flynn C."/>
            <person name="Davis I."/>
            <person name="Jospin G."/>
            <person name="Darling A.E."/>
            <person name="Coil D.A."/>
            <person name="Alexiev A."/>
            <person name="Horsfall A."/>
            <person name="Kirkwood N."/>
            <person name="Harris S."/>
            <person name="Eisen J.A."/>
        </authorList>
    </citation>
    <scope>NUCLEOTIDE SEQUENCE [LARGE SCALE GENOMIC DNA]</scope>
    <source>
        <strain evidence="6">COT-052 OH3439</strain>
    </source>
</reference>
<feature type="repeat" description="TPR" evidence="3">
    <location>
        <begin position="422"/>
        <end position="455"/>
    </location>
</feature>
<evidence type="ECO:0000256" key="2">
    <source>
        <dbReference type="ARBA" id="ARBA00022803"/>
    </source>
</evidence>
<dbReference type="InterPro" id="IPR011990">
    <property type="entry name" value="TPR-like_helical_dom_sf"/>
</dbReference>
<feature type="signal peptide" evidence="4">
    <location>
        <begin position="1"/>
        <end position="19"/>
    </location>
</feature>
<dbReference type="SMART" id="SM00028">
    <property type="entry name" value="TPR"/>
    <property type="match status" value="7"/>
</dbReference>
<evidence type="ECO:0000256" key="4">
    <source>
        <dbReference type="SAM" id="SignalP"/>
    </source>
</evidence>
<organism evidence="5 6">
    <name type="scientific">Porphyromonas gulae</name>
    <dbReference type="NCBI Taxonomy" id="111105"/>
    <lineage>
        <taxon>Bacteria</taxon>
        <taxon>Pseudomonadati</taxon>
        <taxon>Bacteroidota</taxon>
        <taxon>Bacteroidia</taxon>
        <taxon>Bacteroidales</taxon>
        <taxon>Porphyromonadaceae</taxon>
        <taxon>Porphyromonas</taxon>
    </lineage>
</organism>
<gene>
    <name evidence="5" type="ORF">HR15_06945</name>
</gene>
<dbReference type="EMBL" id="JRAK01000091">
    <property type="protein sequence ID" value="KGN87110.1"/>
    <property type="molecule type" value="Genomic_DNA"/>
</dbReference>
<dbReference type="PROSITE" id="PS50005">
    <property type="entry name" value="TPR"/>
    <property type="match status" value="2"/>
</dbReference>
<dbReference type="PROSITE" id="PS50293">
    <property type="entry name" value="TPR_REGION"/>
    <property type="match status" value="1"/>
</dbReference>
<accession>A0A0A2EF41</accession>
<evidence type="ECO:0000256" key="1">
    <source>
        <dbReference type="ARBA" id="ARBA00022737"/>
    </source>
</evidence>
<proteinExistence type="predicted"/>
<dbReference type="Pfam" id="PF14559">
    <property type="entry name" value="TPR_19"/>
    <property type="match status" value="2"/>
</dbReference>
<dbReference type="Pfam" id="PF07719">
    <property type="entry name" value="TPR_2"/>
    <property type="match status" value="1"/>
</dbReference>
<evidence type="ECO:0000256" key="3">
    <source>
        <dbReference type="PROSITE-ProRule" id="PRU00339"/>
    </source>
</evidence>
<dbReference type="InterPro" id="IPR051012">
    <property type="entry name" value="CellSynth/LPSAsmb/PSIAsmb"/>
</dbReference>
<evidence type="ECO:0000313" key="5">
    <source>
        <dbReference type="EMBL" id="KGN87110.1"/>
    </source>
</evidence>
<keyword evidence="2 3" id="KW-0802">TPR repeat</keyword>
<keyword evidence="6" id="KW-1185">Reference proteome</keyword>
<dbReference type="InterPro" id="IPR013105">
    <property type="entry name" value="TPR_2"/>
</dbReference>
<sequence length="579" mass="65989">MRIHSIILLLFLLAISPVAGSTSTADSTASKLDRYFYEGIRLREQENYAAAFDIFRYCHRLNPNDAALLSELGKLYFAIGRQEEGTRYLEQAYQLYPDNKNYGNILGAVYERQGRADDAVRLYEEMSEQFPSEDELRFKLANMYVQAGEIDKAISIYNRMEEQNAVSAADASNYAEIRARLYLMTGQTNKALNELRRLCNRFPEVNEFRLKYAGTLLDSEKYDEAYEQLQLIARTDSTSGLYHFAMASYYLGTNEKEAAINEMIKVAADKDVAPEQKLPIILRFIGTDTDEEDAPKKEYNILLEKILASHPTEVDARLFYAELLEMQGDSIHAMEVCRPITEFAPKEERAWKFMLGRAVTGQNHTEVHSISEQARQYLPGVSLFYLYDAISYYIEKKSSEAKRILQEALEHIDAEKDPNGLSDIYSQLGDLAYEEKKPEEAFANYEKALELNPRNVGVLNNYAYFLAKEGGDLAKAERMAAQCVKLVPDNAVSLDTYGWVFFLRENYTLAKLYIEKALGLTADNPDADVLEHHGDVLYMLGEKEEALQEWKRAKEIGGGGSPMLDKKIEQGIYIPEKKK</sequence>
<dbReference type="InterPro" id="IPR002885">
    <property type="entry name" value="PPR_rpt"/>
</dbReference>
<dbReference type="InterPro" id="IPR019734">
    <property type="entry name" value="TPR_rpt"/>
</dbReference>
<feature type="chain" id="PRO_5001986986" evidence="4">
    <location>
        <begin position="20"/>
        <end position="579"/>
    </location>
</feature>
<comment type="caution">
    <text evidence="5">The sequence shown here is derived from an EMBL/GenBank/DDBJ whole genome shotgun (WGS) entry which is preliminary data.</text>
</comment>
<name>A0A0A2EF41_9PORP</name>
<feature type="repeat" description="TPR" evidence="3">
    <location>
        <begin position="66"/>
        <end position="99"/>
    </location>
</feature>
<dbReference type="PANTHER" id="PTHR45586">
    <property type="entry name" value="TPR REPEAT-CONTAINING PROTEIN PA4667"/>
    <property type="match status" value="1"/>
</dbReference>
<dbReference type="PANTHER" id="PTHR45586:SF1">
    <property type="entry name" value="LIPOPOLYSACCHARIDE ASSEMBLY PROTEIN B"/>
    <property type="match status" value="1"/>
</dbReference>
<dbReference type="Proteomes" id="UP000030146">
    <property type="component" value="Unassembled WGS sequence"/>
</dbReference>
<protein>
    <submittedName>
        <fullName evidence="5">PPR repeat protein</fullName>
    </submittedName>
</protein>
<dbReference type="NCBIfam" id="TIGR00756">
    <property type="entry name" value="PPR"/>
    <property type="match status" value="1"/>
</dbReference>
<dbReference type="RefSeq" id="WP_039425183.1">
    <property type="nucleotide sequence ID" value="NZ_JRAK01000091.1"/>
</dbReference>
<dbReference type="AlphaFoldDB" id="A0A0A2EF41"/>
<keyword evidence="1" id="KW-0677">Repeat</keyword>
<dbReference type="Gene3D" id="1.25.40.10">
    <property type="entry name" value="Tetratricopeptide repeat domain"/>
    <property type="match status" value="3"/>
</dbReference>
<dbReference type="SUPFAM" id="SSF48452">
    <property type="entry name" value="TPR-like"/>
    <property type="match status" value="3"/>
</dbReference>
<keyword evidence="4" id="KW-0732">Signal</keyword>